<evidence type="ECO:0000313" key="4">
    <source>
        <dbReference type="Proteomes" id="UP000521943"/>
    </source>
</evidence>
<dbReference type="EMBL" id="JACGCI010000041">
    <property type="protein sequence ID" value="KAF6752979.1"/>
    <property type="molecule type" value="Genomic_DNA"/>
</dbReference>
<feature type="region of interest" description="Disordered" evidence="2">
    <location>
        <begin position="173"/>
        <end position="195"/>
    </location>
</feature>
<dbReference type="OrthoDB" id="2505754at2759"/>
<sequence length="437" mass="47554">MSTFNDRAENTHRIEFEAPNSAEVQPVPPRKHFSIDLSLELEQQLNMESPPVTPAHFPVTATEDLQQLHEALDPEVLAHLRDGLAKLLAASHTKQASLNDALQHMTEKVTDLGEELNESRKKMRDDEEAYLALAGETEALTTWMDRRGLMRLQTEHKRQSMTPIDVNRATMMLSNPPTSKRASFTPLTGRSTNGHRRVSARYPTLFGGRSSPPQSDAMVDVPLSTSETLELKESTQRLKAQLEAVQHELSEANEARQASETCVEALRTFIAENNFSNGESSASSIKLPPPPTMTTGEEEPDTSKKRGGASQGGWGFKLWGGDAQAASTVPHSAPLSGPPAPFQRKLGGLFSSSRSASISSMHSATLPPLQTNASNMQRLPSHGSSSDTSSVTEPLSPGDDIHGLGTRVQVRDGSYVSDGMEGHGILEIKNLDLELVR</sequence>
<feature type="coiled-coil region" evidence="1">
    <location>
        <begin position="102"/>
        <end position="129"/>
    </location>
</feature>
<protein>
    <submittedName>
        <fullName evidence="3">Uncharacterized protein</fullName>
    </submittedName>
</protein>
<feature type="compositionally biased region" description="Low complexity" evidence="2">
    <location>
        <begin position="381"/>
        <end position="390"/>
    </location>
</feature>
<organism evidence="3 4">
    <name type="scientific">Ephemerocybe angulata</name>
    <dbReference type="NCBI Taxonomy" id="980116"/>
    <lineage>
        <taxon>Eukaryota</taxon>
        <taxon>Fungi</taxon>
        <taxon>Dikarya</taxon>
        <taxon>Basidiomycota</taxon>
        <taxon>Agaricomycotina</taxon>
        <taxon>Agaricomycetes</taxon>
        <taxon>Agaricomycetidae</taxon>
        <taxon>Agaricales</taxon>
        <taxon>Agaricineae</taxon>
        <taxon>Psathyrellaceae</taxon>
        <taxon>Ephemerocybe</taxon>
    </lineage>
</organism>
<name>A0A8H6HTL3_9AGAR</name>
<evidence type="ECO:0000313" key="3">
    <source>
        <dbReference type="EMBL" id="KAF6752979.1"/>
    </source>
</evidence>
<dbReference type="AlphaFoldDB" id="A0A8H6HTL3"/>
<keyword evidence="1" id="KW-0175">Coiled coil</keyword>
<comment type="caution">
    <text evidence="3">The sequence shown here is derived from an EMBL/GenBank/DDBJ whole genome shotgun (WGS) entry which is preliminary data.</text>
</comment>
<feature type="region of interest" description="Disordered" evidence="2">
    <location>
        <begin position="361"/>
        <end position="404"/>
    </location>
</feature>
<evidence type="ECO:0000256" key="2">
    <source>
        <dbReference type="SAM" id="MobiDB-lite"/>
    </source>
</evidence>
<reference evidence="3 4" key="1">
    <citation type="submission" date="2020-07" db="EMBL/GenBank/DDBJ databases">
        <title>Comparative genomics of pyrophilous fungi reveals a link between fire events and developmental genes.</title>
        <authorList>
            <consortium name="DOE Joint Genome Institute"/>
            <person name="Steindorff A.S."/>
            <person name="Carver A."/>
            <person name="Calhoun S."/>
            <person name="Stillman K."/>
            <person name="Liu H."/>
            <person name="Lipzen A."/>
            <person name="Pangilinan J."/>
            <person name="Labutti K."/>
            <person name="Bruns T.D."/>
            <person name="Grigoriev I.V."/>
        </authorList>
    </citation>
    <scope>NUCLEOTIDE SEQUENCE [LARGE SCALE GENOMIC DNA]</scope>
    <source>
        <strain evidence="3 4">CBS 144469</strain>
    </source>
</reference>
<evidence type="ECO:0000256" key="1">
    <source>
        <dbReference type="SAM" id="Coils"/>
    </source>
</evidence>
<gene>
    <name evidence="3" type="ORF">DFP72DRAFT_903001</name>
</gene>
<feature type="region of interest" description="Disordered" evidence="2">
    <location>
        <begin position="277"/>
        <end position="347"/>
    </location>
</feature>
<proteinExistence type="predicted"/>
<feature type="compositionally biased region" description="Polar residues" evidence="2">
    <location>
        <begin position="368"/>
        <end position="378"/>
    </location>
</feature>
<feature type="compositionally biased region" description="Basic and acidic residues" evidence="2">
    <location>
        <begin position="1"/>
        <end position="16"/>
    </location>
</feature>
<keyword evidence="4" id="KW-1185">Reference proteome</keyword>
<dbReference type="Proteomes" id="UP000521943">
    <property type="component" value="Unassembled WGS sequence"/>
</dbReference>
<accession>A0A8H6HTL3</accession>
<feature type="compositionally biased region" description="Polar residues" evidence="2">
    <location>
        <begin position="173"/>
        <end position="192"/>
    </location>
</feature>
<feature type="region of interest" description="Disordered" evidence="2">
    <location>
        <begin position="1"/>
        <end position="24"/>
    </location>
</feature>